<dbReference type="Proteomes" id="UP000092124">
    <property type="component" value="Unassembled WGS sequence"/>
</dbReference>
<sequence length="93" mass="9528">MRAPSPTPHQGRAGVPARSTGAPGPCSGPAGRLPAAPAWPEGKRTPSPQQASTSCDAAISGVRVPQKPNSVDFLQLLLAFEGWAFPPEATTLT</sequence>
<protein>
    <submittedName>
        <fullName evidence="2">Uncharacterized protein</fullName>
    </submittedName>
</protein>
<gene>
    <name evidence="2" type="ORF">A6R68_05379</name>
</gene>
<accession>A0A1A6GIN7</accession>
<proteinExistence type="predicted"/>
<evidence type="ECO:0000313" key="2">
    <source>
        <dbReference type="EMBL" id="OBS66081.1"/>
    </source>
</evidence>
<organism evidence="2 3">
    <name type="scientific">Neotoma lepida</name>
    <name type="common">Desert woodrat</name>
    <dbReference type="NCBI Taxonomy" id="56216"/>
    <lineage>
        <taxon>Eukaryota</taxon>
        <taxon>Metazoa</taxon>
        <taxon>Chordata</taxon>
        <taxon>Craniata</taxon>
        <taxon>Vertebrata</taxon>
        <taxon>Euteleostomi</taxon>
        <taxon>Mammalia</taxon>
        <taxon>Eutheria</taxon>
        <taxon>Euarchontoglires</taxon>
        <taxon>Glires</taxon>
        <taxon>Rodentia</taxon>
        <taxon>Myomorpha</taxon>
        <taxon>Muroidea</taxon>
        <taxon>Cricetidae</taxon>
        <taxon>Neotominae</taxon>
        <taxon>Neotoma</taxon>
    </lineage>
</organism>
<evidence type="ECO:0000256" key="1">
    <source>
        <dbReference type="SAM" id="MobiDB-lite"/>
    </source>
</evidence>
<keyword evidence="3" id="KW-1185">Reference proteome</keyword>
<reference evidence="2 3" key="1">
    <citation type="submission" date="2016-06" db="EMBL/GenBank/DDBJ databases">
        <title>The Draft Genome Sequence and Annotation of the Desert Woodrat Neotoma lepida.</title>
        <authorList>
            <person name="Campbell M."/>
            <person name="Oakeson K.F."/>
            <person name="Yandell M."/>
            <person name="Halpert J.R."/>
            <person name="Dearing D."/>
        </authorList>
    </citation>
    <scope>NUCLEOTIDE SEQUENCE [LARGE SCALE GENOMIC DNA]</scope>
    <source>
        <strain evidence="2">417</strain>
        <tissue evidence="2">Liver</tissue>
    </source>
</reference>
<evidence type="ECO:0000313" key="3">
    <source>
        <dbReference type="Proteomes" id="UP000092124"/>
    </source>
</evidence>
<comment type="caution">
    <text evidence="2">The sequence shown here is derived from an EMBL/GenBank/DDBJ whole genome shotgun (WGS) entry which is preliminary data.</text>
</comment>
<dbReference type="EMBL" id="LZPO01087545">
    <property type="protein sequence ID" value="OBS66081.1"/>
    <property type="molecule type" value="Genomic_DNA"/>
</dbReference>
<name>A0A1A6GIN7_NEOLE</name>
<dbReference type="AlphaFoldDB" id="A0A1A6GIN7"/>
<feature type="region of interest" description="Disordered" evidence="1">
    <location>
        <begin position="1"/>
        <end position="54"/>
    </location>
</feature>